<reference evidence="1" key="1">
    <citation type="submission" date="2025-08" db="UniProtKB">
        <authorList>
            <consortium name="Ensembl"/>
        </authorList>
    </citation>
    <scope>IDENTIFICATION</scope>
</reference>
<organism evidence="1 2">
    <name type="scientific">Neovison vison</name>
    <name type="common">American mink</name>
    <name type="synonym">Mustela vison</name>
    <dbReference type="NCBI Taxonomy" id="452646"/>
    <lineage>
        <taxon>Eukaryota</taxon>
        <taxon>Metazoa</taxon>
        <taxon>Chordata</taxon>
        <taxon>Craniata</taxon>
        <taxon>Vertebrata</taxon>
        <taxon>Euteleostomi</taxon>
        <taxon>Mammalia</taxon>
        <taxon>Eutheria</taxon>
        <taxon>Laurasiatheria</taxon>
        <taxon>Carnivora</taxon>
        <taxon>Caniformia</taxon>
        <taxon>Musteloidea</taxon>
        <taxon>Mustelidae</taxon>
        <taxon>Mustelinae</taxon>
        <taxon>Neogale</taxon>
    </lineage>
</organism>
<name>A0A8C7EII9_NEOVI</name>
<sequence>WCVYHNRRHLRLLPAGEPGVIGGPQWVCFLGMIKMFAAPVRASLLCMTESYFCRQELLTPGWVSAPAFYILSAG</sequence>
<protein>
    <submittedName>
        <fullName evidence="1">Uncharacterized protein</fullName>
    </submittedName>
</protein>
<proteinExistence type="predicted"/>
<dbReference type="Proteomes" id="UP000694425">
    <property type="component" value="Unplaced"/>
</dbReference>
<dbReference type="GeneTree" id="ENSGT00910000148616"/>
<dbReference type="Ensembl" id="ENSNVIT00000001132.1">
    <property type="protein sequence ID" value="ENSNVIP00000000960.1"/>
    <property type="gene ID" value="ENSNVIG00000000820.1"/>
</dbReference>
<reference evidence="1" key="2">
    <citation type="submission" date="2025-09" db="UniProtKB">
        <authorList>
            <consortium name="Ensembl"/>
        </authorList>
    </citation>
    <scope>IDENTIFICATION</scope>
</reference>
<evidence type="ECO:0000313" key="2">
    <source>
        <dbReference type="Proteomes" id="UP000694425"/>
    </source>
</evidence>
<evidence type="ECO:0000313" key="1">
    <source>
        <dbReference type="Ensembl" id="ENSNVIP00000000960.1"/>
    </source>
</evidence>
<keyword evidence="2" id="KW-1185">Reference proteome</keyword>
<accession>A0A8C7EII9</accession>
<dbReference type="AlphaFoldDB" id="A0A8C7EII9"/>